<evidence type="ECO:0000313" key="3">
    <source>
        <dbReference type="Proteomes" id="UP000541426"/>
    </source>
</evidence>
<dbReference type="InterPro" id="IPR011009">
    <property type="entry name" value="Kinase-like_dom_sf"/>
</dbReference>
<sequence length="491" mass="55335">MAAPRKTSKNETSKSKSAASSNSKATGPEAQNNANESPVSDLKSRVEDYRKLAQKYVEYPCIMRPGDLTGEDRRRHVRETILEDHALRISQQSDGAKEKFSTLAKSRFSFFRGTSLLFHRDMVGEDARMPTVLALGDVHPENFGVMPNADNAPIFGVNDFDDVIYAPFTWDLKRGTTGFLLAAEEESDLSKKQRIKVARKFIEGYHEGIEYYARHDTESSQQIRQDNSPKVIRKLFDKAAKSRKDWLWGRYLTENGLGFRANHELTPVSSRRVEFQKYIDQIAKAAGIKCEGRVGMLKVKDVCMRHGQGTASLGLARYYVLIEGPSQNACDDLIIEFKRARASALEGLVPENAFNAGDQGDRIAHGQAVHLANGDVFYGEAEIDGVSFMSRERAPFRDDIDLDDLSKKSWKRYAHACGQALAQAHARSDDAGQLDYRIEPRILEAMDPLELFIDDMLCFAREAVHRLNRDHAAYKRDVKLGAFVNPMKAYR</sequence>
<comment type="caution">
    <text evidence="2">The sequence shown here is derived from an EMBL/GenBank/DDBJ whole genome shotgun (WGS) entry which is preliminary data.</text>
</comment>
<evidence type="ECO:0000256" key="1">
    <source>
        <dbReference type="SAM" id="MobiDB-lite"/>
    </source>
</evidence>
<organism evidence="2 3">
    <name type="scientific">Sagittula marina</name>
    <dbReference type="NCBI Taxonomy" id="943940"/>
    <lineage>
        <taxon>Bacteria</taxon>
        <taxon>Pseudomonadati</taxon>
        <taxon>Pseudomonadota</taxon>
        <taxon>Alphaproteobacteria</taxon>
        <taxon>Rhodobacterales</taxon>
        <taxon>Roseobacteraceae</taxon>
        <taxon>Sagittula</taxon>
    </lineage>
</organism>
<feature type="compositionally biased region" description="Low complexity" evidence="1">
    <location>
        <begin position="15"/>
        <end position="26"/>
    </location>
</feature>
<dbReference type="AlphaFoldDB" id="A0A7W6DKJ6"/>
<dbReference type="Pfam" id="PF10009">
    <property type="entry name" value="DUF2252"/>
    <property type="match status" value="1"/>
</dbReference>
<gene>
    <name evidence="2" type="ORF">GGQ68_001089</name>
</gene>
<dbReference type="SUPFAM" id="SSF56112">
    <property type="entry name" value="Protein kinase-like (PK-like)"/>
    <property type="match status" value="1"/>
</dbReference>
<evidence type="ECO:0000313" key="2">
    <source>
        <dbReference type="EMBL" id="MBB3984773.1"/>
    </source>
</evidence>
<dbReference type="Proteomes" id="UP000541426">
    <property type="component" value="Unassembled WGS sequence"/>
</dbReference>
<proteinExistence type="predicted"/>
<protein>
    <submittedName>
        <fullName evidence="2">Uncharacterized protein (DUF2252 family)</fullName>
    </submittedName>
</protein>
<feature type="compositionally biased region" description="Polar residues" evidence="1">
    <location>
        <begin position="29"/>
        <end position="38"/>
    </location>
</feature>
<dbReference type="InterPro" id="IPR018721">
    <property type="entry name" value="DUF2252"/>
</dbReference>
<accession>A0A7W6DKJ6</accession>
<feature type="region of interest" description="Disordered" evidence="1">
    <location>
        <begin position="1"/>
        <end position="43"/>
    </location>
</feature>
<reference evidence="2 3" key="1">
    <citation type="submission" date="2020-08" db="EMBL/GenBank/DDBJ databases">
        <title>Genomic Encyclopedia of Type Strains, Phase IV (KMG-IV): sequencing the most valuable type-strain genomes for metagenomic binning, comparative biology and taxonomic classification.</title>
        <authorList>
            <person name="Goeker M."/>
        </authorList>
    </citation>
    <scope>NUCLEOTIDE SEQUENCE [LARGE SCALE GENOMIC DNA]</scope>
    <source>
        <strain evidence="2 3">DSM 102235</strain>
    </source>
</reference>
<dbReference type="RefSeq" id="WP_183963677.1">
    <property type="nucleotide sequence ID" value="NZ_BAABBZ010000014.1"/>
</dbReference>
<dbReference type="PANTHER" id="PTHR39441">
    <property type="entry name" value="DUF2252 DOMAIN-CONTAINING PROTEIN"/>
    <property type="match status" value="1"/>
</dbReference>
<dbReference type="EMBL" id="JACIEJ010000002">
    <property type="protein sequence ID" value="MBB3984773.1"/>
    <property type="molecule type" value="Genomic_DNA"/>
</dbReference>
<name>A0A7W6DKJ6_9RHOB</name>
<keyword evidence="3" id="KW-1185">Reference proteome</keyword>
<dbReference type="PANTHER" id="PTHR39441:SF1">
    <property type="entry name" value="DUF2252 DOMAIN-CONTAINING PROTEIN"/>
    <property type="match status" value="1"/>
</dbReference>